<evidence type="ECO:0000313" key="8">
    <source>
        <dbReference type="EMBL" id="WMV51973.1"/>
    </source>
</evidence>
<evidence type="ECO:0000256" key="2">
    <source>
        <dbReference type="ARBA" id="ARBA00007742"/>
    </source>
</evidence>
<dbReference type="Pfam" id="PF02544">
    <property type="entry name" value="Steroid_dh"/>
    <property type="match status" value="1"/>
</dbReference>
<evidence type="ECO:0000256" key="5">
    <source>
        <dbReference type="ARBA" id="ARBA00023136"/>
    </source>
</evidence>
<keyword evidence="4 6" id="KW-1133">Transmembrane helix</keyword>
<dbReference type="InterPro" id="IPR039357">
    <property type="entry name" value="SRD5A/TECR"/>
</dbReference>
<reference evidence="8" key="1">
    <citation type="submission" date="2023-08" db="EMBL/GenBank/DDBJ databases">
        <title>A de novo genome assembly of Solanum verrucosum Schlechtendal, a Mexican diploid species geographically isolated from the other diploid A-genome species in potato relatives.</title>
        <authorList>
            <person name="Hosaka K."/>
        </authorList>
    </citation>
    <scope>NUCLEOTIDE SEQUENCE</scope>
    <source>
        <tissue evidence="8">Young leaves</tissue>
    </source>
</reference>
<organism evidence="8 9">
    <name type="scientific">Solanum verrucosum</name>
    <dbReference type="NCBI Taxonomy" id="315347"/>
    <lineage>
        <taxon>Eukaryota</taxon>
        <taxon>Viridiplantae</taxon>
        <taxon>Streptophyta</taxon>
        <taxon>Embryophyta</taxon>
        <taxon>Tracheophyta</taxon>
        <taxon>Spermatophyta</taxon>
        <taxon>Magnoliopsida</taxon>
        <taxon>eudicotyledons</taxon>
        <taxon>Gunneridae</taxon>
        <taxon>Pentapetalae</taxon>
        <taxon>asterids</taxon>
        <taxon>lamiids</taxon>
        <taxon>Solanales</taxon>
        <taxon>Solanaceae</taxon>
        <taxon>Solanoideae</taxon>
        <taxon>Solaneae</taxon>
        <taxon>Solanum</taxon>
    </lineage>
</organism>
<keyword evidence="9" id="KW-1185">Reference proteome</keyword>
<dbReference type="EMBL" id="CP133621">
    <property type="protein sequence ID" value="WMV51973.1"/>
    <property type="molecule type" value="Genomic_DNA"/>
</dbReference>
<dbReference type="PROSITE" id="PS50244">
    <property type="entry name" value="S5A_REDUCTASE"/>
    <property type="match status" value="1"/>
</dbReference>
<comment type="subcellular location">
    <subcellularLocation>
        <location evidence="1">Membrane</location>
        <topology evidence="1">Multi-pass membrane protein</topology>
    </subcellularLocation>
</comment>
<name>A0AAF0UV90_SOLVR</name>
<feature type="transmembrane region" description="Helical" evidence="6">
    <location>
        <begin position="145"/>
        <end position="166"/>
    </location>
</feature>
<feature type="domain" description="3-oxo-5-alpha-steroid 4-dehydrogenase C-terminal" evidence="7">
    <location>
        <begin position="109"/>
        <end position="210"/>
    </location>
</feature>
<dbReference type="GO" id="GO:0016020">
    <property type="term" value="C:membrane"/>
    <property type="evidence" value="ECO:0007669"/>
    <property type="project" value="UniProtKB-SubCell"/>
</dbReference>
<sequence>MFSSDEILFNFIVFFILVMAFPTFILCQFFTSPYGKHYTSAYSGTTISPPIAWAFLESPTLCLTFLIFRLGENYTNLLAFILISPYIFHYINRTIIYPLRLRSRSTKNNFPLNIAVTTFIFNLLNAYIQSRWVSHYANYEEDESFWVRFGIGLGLFGSGMLVNIWADGVLLGLKSQGGGYKIPRGGLFYYVSSPNYLGKRVEWLGGALMT</sequence>
<dbReference type="PANTHER" id="PTHR10556">
    <property type="entry name" value="3-OXO-5-ALPHA-STEROID 4-DEHYDROGENASE"/>
    <property type="match status" value="1"/>
</dbReference>
<evidence type="ECO:0000256" key="3">
    <source>
        <dbReference type="ARBA" id="ARBA00022692"/>
    </source>
</evidence>
<keyword evidence="3 6" id="KW-0812">Transmembrane</keyword>
<dbReference type="Proteomes" id="UP001234989">
    <property type="component" value="Chromosome 10"/>
</dbReference>
<feature type="transmembrane region" description="Helical" evidence="6">
    <location>
        <begin position="74"/>
        <end position="91"/>
    </location>
</feature>
<feature type="transmembrane region" description="Helical" evidence="6">
    <location>
        <begin position="112"/>
        <end position="133"/>
    </location>
</feature>
<evidence type="ECO:0000256" key="6">
    <source>
        <dbReference type="SAM" id="Phobius"/>
    </source>
</evidence>
<evidence type="ECO:0000256" key="4">
    <source>
        <dbReference type="ARBA" id="ARBA00022989"/>
    </source>
</evidence>
<accession>A0AAF0UV90</accession>
<protein>
    <recommendedName>
        <fullName evidence="7">3-oxo-5-alpha-steroid 4-dehydrogenase C-terminal domain-containing protein</fullName>
    </recommendedName>
</protein>
<evidence type="ECO:0000256" key="1">
    <source>
        <dbReference type="ARBA" id="ARBA00004141"/>
    </source>
</evidence>
<proteinExistence type="inferred from homology"/>
<evidence type="ECO:0000313" key="9">
    <source>
        <dbReference type="Proteomes" id="UP001234989"/>
    </source>
</evidence>
<dbReference type="GO" id="GO:0016132">
    <property type="term" value="P:brassinosteroid biosynthetic process"/>
    <property type="evidence" value="ECO:0007669"/>
    <property type="project" value="TreeGrafter"/>
</dbReference>
<keyword evidence="5 6" id="KW-0472">Membrane</keyword>
<comment type="similarity">
    <text evidence="2">Belongs to the steroid 5-alpha reductase family.</text>
</comment>
<dbReference type="InterPro" id="IPR001104">
    <property type="entry name" value="3-oxo-5_a-steroid_4-DH_C"/>
</dbReference>
<dbReference type="GO" id="GO:0016627">
    <property type="term" value="F:oxidoreductase activity, acting on the CH-CH group of donors"/>
    <property type="evidence" value="ECO:0007669"/>
    <property type="project" value="InterPro"/>
</dbReference>
<gene>
    <name evidence="8" type="ORF">MTR67_045358</name>
</gene>
<dbReference type="AlphaFoldDB" id="A0AAF0UV90"/>
<dbReference type="PANTHER" id="PTHR10556:SF53">
    <property type="entry name" value="STEROID 5-ALPHA-REDUCTASE DET2"/>
    <property type="match status" value="1"/>
</dbReference>
<feature type="transmembrane region" description="Helical" evidence="6">
    <location>
        <begin position="7"/>
        <end position="30"/>
    </location>
</feature>
<evidence type="ECO:0000259" key="7">
    <source>
        <dbReference type="Pfam" id="PF02544"/>
    </source>
</evidence>